<evidence type="ECO:0000313" key="6">
    <source>
        <dbReference type="EMBL" id="KYZ77345.1"/>
    </source>
</evidence>
<keyword evidence="2 4" id="KW-0442">Lipid degradation</keyword>
<dbReference type="InterPro" id="IPR002641">
    <property type="entry name" value="PNPLA_dom"/>
</dbReference>
<dbReference type="PANTHER" id="PTHR14226">
    <property type="entry name" value="NEUROPATHY TARGET ESTERASE/SWISS CHEESE D.MELANOGASTER"/>
    <property type="match status" value="1"/>
</dbReference>
<dbReference type="InterPro" id="IPR016035">
    <property type="entry name" value="Acyl_Trfase/lysoPLipase"/>
</dbReference>
<reference evidence="6 7" key="1">
    <citation type="submission" date="2016-02" db="EMBL/GenBank/DDBJ databases">
        <title>Anaerosporomusa subterraneum gen. nov., sp. nov., a spore-forming obligate anaerobe isolated from saprolite.</title>
        <authorList>
            <person name="Choi J.K."/>
            <person name="Shah M."/>
            <person name="Yee N."/>
        </authorList>
    </citation>
    <scope>NUCLEOTIDE SEQUENCE [LARGE SCALE GENOMIC DNA]</scope>
    <source>
        <strain evidence="6 7">RU4</strain>
    </source>
</reference>
<dbReference type="STRING" id="1794912.AXX12_04235"/>
<feature type="active site" description="Nucleophile" evidence="4">
    <location>
        <position position="46"/>
    </location>
</feature>
<dbReference type="OrthoDB" id="9770965at2"/>
<feature type="active site" description="Proton acceptor" evidence="4">
    <location>
        <position position="158"/>
    </location>
</feature>
<dbReference type="GO" id="GO:0016042">
    <property type="term" value="P:lipid catabolic process"/>
    <property type="evidence" value="ECO:0007669"/>
    <property type="project" value="UniProtKB-UniRule"/>
</dbReference>
<dbReference type="InterPro" id="IPR050301">
    <property type="entry name" value="NTE"/>
</dbReference>
<feature type="short sequence motif" description="GXSXG" evidence="4">
    <location>
        <begin position="44"/>
        <end position="48"/>
    </location>
</feature>
<gene>
    <name evidence="6" type="ORF">AXX12_04235</name>
</gene>
<evidence type="ECO:0000256" key="3">
    <source>
        <dbReference type="ARBA" id="ARBA00023098"/>
    </source>
</evidence>
<dbReference type="Pfam" id="PF01734">
    <property type="entry name" value="Patatin"/>
    <property type="match status" value="1"/>
</dbReference>
<evidence type="ECO:0000259" key="5">
    <source>
        <dbReference type="PROSITE" id="PS51635"/>
    </source>
</evidence>
<protein>
    <submittedName>
        <fullName evidence="6">Esterase</fullName>
    </submittedName>
</protein>
<dbReference type="RefSeq" id="WP_066239514.1">
    <property type="nucleotide sequence ID" value="NZ_LSGP01000013.1"/>
</dbReference>
<dbReference type="GO" id="GO:0016787">
    <property type="term" value="F:hydrolase activity"/>
    <property type="evidence" value="ECO:0007669"/>
    <property type="project" value="UniProtKB-UniRule"/>
</dbReference>
<dbReference type="Gene3D" id="3.40.1090.10">
    <property type="entry name" value="Cytosolic phospholipase A2 catalytic domain"/>
    <property type="match status" value="1"/>
</dbReference>
<accession>A0A154BTY2</accession>
<dbReference type="PROSITE" id="PS51635">
    <property type="entry name" value="PNPLA"/>
    <property type="match status" value="1"/>
</dbReference>
<dbReference type="AlphaFoldDB" id="A0A154BTY2"/>
<name>A0A154BTY2_ANASB</name>
<evidence type="ECO:0000256" key="2">
    <source>
        <dbReference type="ARBA" id="ARBA00022963"/>
    </source>
</evidence>
<comment type="caution">
    <text evidence="4">Lacks conserved residue(s) required for the propagation of feature annotation.</text>
</comment>
<keyword evidence="7" id="KW-1185">Reference proteome</keyword>
<dbReference type="SUPFAM" id="SSF52151">
    <property type="entry name" value="FabD/lysophospholipase-like"/>
    <property type="match status" value="1"/>
</dbReference>
<keyword evidence="1 4" id="KW-0378">Hydrolase</keyword>
<evidence type="ECO:0000256" key="1">
    <source>
        <dbReference type="ARBA" id="ARBA00022801"/>
    </source>
</evidence>
<evidence type="ECO:0000256" key="4">
    <source>
        <dbReference type="PROSITE-ProRule" id="PRU01161"/>
    </source>
</evidence>
<sequence length="281" mass="30513">MHDTTVERPKIGLALGSGGLRGMAHVGVLRVFEKEGIPIDYIAGCSIGSLIGALYSAGLSLDNIEKLSKHLKRRHWLDFVIPKMGLFSGERVLNMIRILTKKKTFDQLQIPLSVVATELHEGKEVIFNSGEVATAVRASVSVPGIFIPFQIGNMMLVDGAVLNPTPIDVARSMGADIVIAVDLAHAGTVFSITNIFDVIIQSIDIMERELMKTRETVCDVIIRPDVAHISPSSFDKTEECIALGEAAAMEMLPQIRLLFGSTDLCKTETGENRLLLPSAGY</sequence>
<dbReference type="Proteomes" id="UP000076268">
    <property type="component" value="Unassembled WGS sequence"/>
</dbReference>
<evidence type="ECO:0000313" key="7">
    <source>
        <dbReference type="Proteomes" id="UP000076268"/>
    </source>
</evidence>
<proteinExistence type="predicted"/>
<comment type="caution">
    <text evidence="6">The sequence shown here is derived from an EMBL/GenBank/DDBJ whole genome shotgun (WGS) entry which is preliminary data.</text>
</comment>
<feature type="domain" description="PNPLA" evidence="5">
    <location>
        <begin position="13"/>
        <end position="171"/>
    </location>
</feature>
<organism evidence="6 7">
    <name type="scientific">Anaerosporomusa subterranea</name>
    <dbReference type="NCBI Taxonomy" id="1794912"/>
    <lineage>
        <taxon>Bacteria</taxon>
        <taxon>Bacillati</taxon>
        <taxon>Bacillota</taxon>
        <taxon>Negativicutes</taxon>
        <taxon>Acetonemataceae</taxon>
        <taxon>Anaerosporomusa</taxon>
    </lineage>
</organism>
<dbReference type="PANTHER" id="PTHR14226:SF76">
    <property type="entry name" value="NTE FAMILY PROTEIN RSSA"/>
    <property type="match status" value="1"/>
</dbReference>
<dbReference type="EMBL" id="LSGP01000013">
    <property type="protein sequence ID" value="KYZ77345.1"/>
    <property type="molecule type" value="Genomic_DNA"/>
</dbReference>
<feature type="short sequence motif" description="DGA/G" evidence="4">
    <location>
        <begin position="158"/>
        <end position="160"/>
    </location>
</feature>
<keyword evidence="3 4" id="KW-0443">Lipid metabolism</keyword>